<proteinExistence type="inferred from homology"/>
<sequence length="266" mass="29036">MALAVVEHHDSERIAYITLNNPKRRNALSEALLAELEQHIRILSGFSDINVVIIKAEGPVFSSGHDLNEVLQGEPHQVHHLFQTCGATMRAIRESSQVVIAEVSGIATAAGCQLVAACDLAVAADTARFATPGVKIGLFCSTPAVHVSRNLGRKKAAEMLFTGAFMSARDAELYGLINYAVPEAILEAKTLELAHTIAQYSHETLTIGKRMLQKQWQMTDDEALDYATEVITLQSTHPDAKEGISAFLSKRTPVWPSQEQVLHDTK</sequence>
<evidence type="ECO:0000313" key="7">
    <source>
        <dbReference type="EMBL" id="PSR35369.1"/>
    </source>
</evidence>
<dbReference type="AlphaFoldDB" id="A0A2T2XLK2"/>
<keyword evidence="2" id="KW-0276">Fatty acid metabolism</keyword>
<dbReference type="GO" id="GO:0006631">
    <property type="term" value="P:fatty acid metabolic process"/>
    <property type="evidence" value="ECO:0007669"/>
    <property type="project" value="UniProtKB-KW"/>
</dbReference>
<comment type="similarity">
    <text evidence="1">Belongs to the enoyl-CoA hydratase/isomerase family.</text>
</comment>
<accession>A0A2T2XLK2</accession>
<dbReference type="Proteomes" id="UP000242972">
    <property type="component" value="Unassembled WGS sequence"/>
</dbReference>
<evidence type="ECO:0000256" key="2">
    <source>
        <dbReference type="ARBA" id="ARBA00022832"/>
    </source>
</evidence>
<dbReference type="InterPro" id="IPR052377">
    <property type="entry name" value="Mitochondrial_ECH-domain"/>
</dbReference>
<name>A0A2T2XLK2_9FIRM</name>
<keyword evidence="3" id="KW-0809">Transit peptide</keyword>
<evidence type="ECO:0000313" key="8">
    <source>
        <dbReference type="Proteomes" id="UP000242972"/>
    </source>
</evidence>
<keyword evidence="4" id="KW-0443">Lipid metabolism</keyword>
<evidence type="ECO:0000256" key="6">
    <source>
        <dbReference type="ARBA" id="ARBA00040545"/>
    </source>
</evidence>
<gene>
    <name evidence="7" type="ORF">C7B46_01515</name>
</gene>
<comment type="function">
    <text evidence="5">May play a role in fatty acid biosynthesis and insulin sensitivity.</text>
</comment>
<dbReference type="InterPro" id="IPR001753">
    <property type="entry name" value="Enoyl-CoA_hydra/iso"/>
</dbReference>
<organism evidence="7 8">
    <name type="scientific">Sulfobacillus benefaciens</name>
    <dbReference type="NCBI Taxonomy" id="453960"/>
    <lineage>
        <taxon>Bacteria</taxon>
        <taxon>Bacillati</taxon>
        <taxon>Bacillota</taxon>
        <taxon>Clostridia</taxon>
        <taxon>Eubacteriales</taxon>
        <taxon>Clostridiales Family XVII. Incertae Sedis</taxon>
        <taxon>Sulfobacillus</taxon>
    </lineage>
</organism>
<dbReference type="Pfam" id="PF00378">
    <property type="entry name" value="ECH_1"/>
    <property type="match status" value="1"/>
</dbReference>
<dbReference type="PANTHER" id="PTHR43602:SF1">
    <property type="entry name" value="ENOYL-COA HYDRATASE DOMAIN-CONTAINING PROTEIN 3, MITOCHONDRIAL"/>
    <property type="match status" value="1"/>
</dbReference>
<dbReference type="CDD" id="cd06558">
    <property type="entry name" value="crotonase-like"/>
    <property type="match status" value="1"/>
</dbReference>
<dbReference type="Gene3D" id="1.10.12.10">
    <property type="entry name" value="Lyase 2-enoyl-coa Hydratase, Chain A, domain 2"/>
    <property type="match status" value="1"/>
</dbReference>
<dbReference type="GO" id="GO:0016836">
    <property type="term" value="F:hydro-lyase activity"/>
    <property type="evidence" value="ECO:0007669"/>
    <property type="project" value="TreeGrafter"/>
</dbReference>
<evidence type="ECO:0000256" key="1">
    <source>
        <dbReference type="ARBA" id="ARBA00005254"/>
    </source>
</evidence>
<protein>
    <recommendedName>
        <fullName evidence="6">Enoyl-CoA hydratase domain-containing protein 3, mitochondrial</fullName>
    </recommendedName>
</protein>
<evidence type="ECO:0000256" key="5">
    <source>
        <dbReference type="ARBA" id="ARBA00037410"/>
    </source>
</evidence>
<comment type="caution">
    <text evidence="7">The sequence shown here is derived from an EMBL/GenBank/DDBJ whole genome shotgun (WGS) entry which is preliminary data.</text>
</comment>
<dbReference type="InterPro" id="IPR014748">
    <property type="entry name" value="Enoyl-CoA_hydra_C"/>
</dbReference>
<dbReference type="InterPro" id="IPR029045">
    <property type="entry name" value="ClpP/crotonase-like_dom_sf"/>
</dbReference>
<evidence type="ECO:0000256" key="4">
    <source>
        <dbReference type="ARBA" id="ARBA00023098"/>
    </source>
</evidence>
<reference evidence="7 8" key="1">
    <citation type="journal article" date="2014" name="BMC Genomics">
        <title>Comparison of environmental and isolate Sulfobacillus genomes reveals diverse carbon, sulfur, nitrogen, and hydrogen metabolisms.</title>
        <authorList>
            <person name="Justice N.B."/>
            <person name="Norman A."/>
            <person name="Brown C.T."/>
            <person name="Singh A."/>
            <person name="Thomas B.C."/>
            <person name="Banfield J.F."/>
        </authorList>
    </citation>
    <scope>NUCLEOTIDE SEQUENCE [LARGE SCALE GENOMIC DNA]</scope>
    <source>
        <strain evidence="7">AMDSBA4</strain>
    </source>
</reference>
<dbReference type="SUPFAM" id="SSF52096">
    <property type="entry name" value="ClpP/crotonase"/>
    <property type="match status" value="1"/>
</dbReference>
<dbReference type="PANTHER" id="PTHR43602">
    <property type="match status" value="1"/>
</dbReference>
<dbReference type="EMBL" id="PXYW01000002">
    <property type="protein sequence ID" value="PSR35369.1"/>
    <property type="molecule type" value="Genomic_DNA"/>
</dbReference>
<dbReference type="Gene3D" id="3.90.226.10">
    <property type="entry name" value="2-enoyl-CoA Hydratase, Chain A, domain 1"/>
    <property type="match status" value="1"/>
</dbReference>
<evidence type="ECO:0000256" key="3">
    <source>
        <dbReference type="ARBA" id="ARBA00022946"/>
    </source>
</evidence>